<keyword evidence="2" id="KW-1185">Reference proteome</keyword>
<dbReference type="RefSeq" id="WP_017675227.1">
    <property type="nucleotide sequence ID" value="NZ_FMZQ01000038.1"/>
</dbReference>
<proteinExistence type="predicted"/>
<gene>
    <name evidence="1" type="ORF">SAMN05216576_1382</name>
</gene>
<dbReference type="Proteomes" id="UP000199467">
    <property type="component" value="Unassembled WGS sequence"/>
</dbReference>
<dbReference type="AlphaFoldDB" id="A0A1G6X9R8"/>
<organism evidence="1 2">
    <name type="scientific">Ectopseudomonas chengduensis</name>
    <dbReference type="NCBI Taxonomy" id="489632"/>
    <lineage>
        <taxon>Bacteria</taxon>
        <taxon>Pseudomonadati</taxon>
        <taxon>Pseudomonadota</taxon>
        <taxon>Gammaproteobacteria</taxon>
        <taxon>Pseudomonadales</taxon>
        <taxon>Pseudomonadaceae</taxon>
        <taxon>Ectopseudomonas</taxon>
    </lineage>
</organism>
<name>A0A1G6X9R8_9GAMM</name>
<evidence type="ECO:0000313" key="1">
    <source>
        <dbReference type="EMBL" id="SDD74077.1"/>
    </source>
</evidence>
<reference evidence="2" key="1">
    <citation type="submission" date="2016-10" db="EMBL/GenBank/DDBJ databases">
        <authorList>
            <person name="Varghese N."/>
            <person name="Submissions S."/>
        </authorList>
    </citation>
    <scope>NUCLEOTIDE SEQUENCE [LARGE SCALE GENOMIC DNA]</scope>
    <source>
        <strain evidence="2">DSM 26382</strain>
    </source>
</reference>
<accession>A0A1G6X9R8</accession>
<sequence length="181" mass="20790">MSILSGPLGSHKGYIAYIALPNCSDYFDLCDLQREKEIYQATRSKYERLRLFLNAAESLNNIPEYIFHEYKPAYGWSRESEVRSLLAKESKIHETINTLANGYKHCVRNPPHKAGQIKEIDAGDFQEIKIIVTSQLSAPVSLDVSYSFESIEDEGMLAEAFRFWVDYHNHQDLSRLIGVRV</sequence>
<protein>
    <submittedName>
        <fullName evidence="1">Uncharacterized protein</fullName>
    </submittedName>
</protein>
<dbReference type="EMBL" id="FMZQ01000038">
    <property type="protein sequence ID" value="SDD74077.1"/>
    <property type="molecule type" value="Genomic_DNA"/>
</dbReference>
<evidence type="ECO:0000313" key="2">
    <source>
        <dbReference type="Proteomes" id="UP000199467"/>
    </source>
</evidence>